<comment type="similarity">
    <text evidence="8 9">Belongs to the TRAP transporter small permease family.</text>
</comment>
<dbReference type="Pfam" id="PF04290">
    <property type="entry name" value="DctQ"/>
    <property type="match status" value="1"/>
</dbReference>
<feature type="domain" description="Tripartite ATP-independent periplasmic transporters DctQ component" evidence="10">
    <location>
        <begin position="22"/>
        <end position="153"/>
    </location>
</feature>
<gene>
    <name evidence="11" type="ORF">FPZ52_06895</name>
</gene>
<evidence type="ECO:0000256" key="3">
    <source>
        <dbReference type="ARBA" id="ARBA00022475"/>
    </source>
</evidence>
<dbReference type="RefSeq" id="WP_146364759.1">
    <property type="nucleotide sequence ID" value="NZ_CP042261.1"/>
</dbReference>
<keyword evidence="5 9" id="KW-0812">Transmembrane</keyword>
<keyword evidence="4 9" id="KW-0997">Cell inner membrane</keyword>
<keyword evidence="6 9" id="KW-1133">Transmembrane helix</keyword>
<evidence type="ECO:0000256" key="7">
    <source>
        <dbReference type="ARBA" id="ARBA00023136"/>
    </source>
</evidence>
<reference evidence="11 12" key="1">
    <citation type="submission" date="2019-07" db="EMBL/GenBank/DDBJ databases">
        <title>Litoreibacter alkalisoli sp. nov., isolated from saline-alkaline soil.</title>
        <authorList>
            <person name="Wang S."/>
            <person name="Xu L."/>
            <person name="Xing Y.-T."/>
            <person name="Sun J.-Q."/>
        </authorList>
    </citation>
    <scope>NUCLEOTIDE SEQUENCE [LARGE SCALE GENOMIC DNA]</scope>
    <source>
        <strain evidence="11 12">LN3S51</strain>
    </source>
</reference>
<dbReference type="PANTHER" id="PTHR35011:SF2">
    <property type="entry name" value="2,3-DIKETO-L-GULONATE TRAP TRANSPORTER SMALL PERMEASE PROTEIN YIAM"/>
    <property type="match status" value="1"/>
</dbReference>
<sequence>MPFLNALRWIERSLLVTIFLSMVALYFTSVVTREIGGTFASQFAWIEEAVRLLNLFLVFLALGLALERGKHVGVDTFRDRLPGHLRRAILKCIDAIGLVFSLYVAWLGLSLVRFVLSTGQSSPTLGIPMGLVYCAPVAGFLLLSLRYGLSLFGVIDRFSAREETV</sequence>
<dbReference type="EMBL" id="CP042261">
    <property type="protein sequence ID" value="QDY69380.1"/>
    <property type="molecule type" value="Genomic_DNA"/>
</dbReference>
<keyword evidence="12" id="KW-1185">Reference proteome</keyword>
<dbReference type="AlphaFoldDB" id="A0A5B8J504"/>
<evidence type="ECO:0000259" key="10">
    <source>
        <dbReference type="Pfam" id="PF04290"/>
    </source>
</evidence>
<feature type="transmembrane region" description="Helical" evidence="9">
    <location>
        <begin position="12"/>
        <end position="29"/>
    </location>
</feature>
<dbReference type="Proteomes" id="UP000318483">
    <property type="component" value="Chromosome"/>
</dbReference>
<accession>A0A5B8J504</accession>
<evidence type="ECO:0000256" key="2">
    <source>
        <dbReference type="ARBA" id="ARBA00022448"/>
    </source>
</evidence>
<comment type="subcellular location">
    <subcellularLocation>
        <location evidence="1 9">Cell inner membrane</location>
        <topology evidence="1 9">Multi-pass membrane protein</topology>
    </subcellularLocation>
</comment>
<dbReference type="InterPro" id="IPR007387">
    <property type="entry name" value="TRAP_DctQ"/>
</dbReference>
<dbReference type="KEGG" id="lit:FPZ52_06895"/>
<feature type="transmembrane region" description="Helical" evidence="9">
    <location>
        <begin position="49"/>
        <end position="67"/>
    </location>
</feature>
<keyword evidence="2 9" id="KW-0813">Transport</keyword>
<evidence type="ECO:0000256" key="4">
    <source>
        <dbReference type="ARBA" id="ARBA00022519"/>
    </source>
</evidence>
<feature type="transmembrane region" description="Helical" evidence="9">
    <location>
        <begin position="88"/>
        <end position="109"/>
    </location>
</feature>
<evidence type="ECO:0000256" key="5">
    <source>
        <dbReference type="ARBA" id="ARBA00022692"/>
    </source>
</evidence>
<proteinExistence type="inferred from homology"/>
<comment type="function">
    <text evidence="9">Part of the tripartite ATP-independent periplasmic (TRAP) transport system.</text>
</comment>
<comment type="subunit">
    <text evidence="9">The complex comprises the extracytoplasmic solute receptor protein and the two transmembrane proteins.</text>
</comment>
<dbReference type="GO" id="GO:0022857">
    <property type="term" value="F:transmembrane transporter activity"/>
    <property type="evidence" value="ECO:0007669"/>
    <property type="project" value="UniProtKB-UniRule"/>
</dbReference>
<protein>
    <recommendedName>
        <fullName evidence="9">TRAP transporter small permease protein</fullName>
    </recommendedName>
</protein>
<keyword evidence="7 9" id="KW-0472">Membrane</keyword>
<dbReference type="GO" id="GO:0005886">
    <property type="term" value="C:plasma membrane"/>
    <property type="evidence" value="ECO:0007669"/>
    <property type="project" value="UniProtKB-SubCell"/>
</dbReference>
<dbReference type="OrthoDB" id="7843639at2"/>
<dbReference type="GO" id="GO:0015740">
    <property type="term" value="P:C4-dicarboxylate transport"/>
    <property type="evidence" value="ECO:0007669"/>
    <property type="project" value="TreeGrafter"/>
</dbReference>
<evidence type="ECO:0000256" key="6">
    <source>
        <dbReference type="ARBA" id="ARBA00022989"/>
    </source>
</evidence>
<evidence type="ECO:0000313" key="12">
    <source>
        <dbReference type="Proteomes" id="UP000318483"/>
    </source>
</evidence>
<evidence type="ECO:0000256" key="1">
    <source>
        <dbReference type="ARBA" id="ARBA00004429"/>
    </source>
</evidence>
<dbReference type="PANTHER" id="PTHR35011">
    <property type="entry name" value="2,3-DIKETO-L-GULONATE TRAP TRANSPORTER SMALL PERMEASE PROTEIN YIAM"/>
    <property type="match status" value="1"/>
</dbReference>
<keyword evidence="3" id="KW-1003">Cell membrane</keyword>
<dbReference type="InterPro" id="IPR055348">
    <property type="entry name" value="DctQ"/>
</dbReference>
<evidence type="ECO:0000313" key="11">
    <source>
        <dbReference type="EMBL" id="QDY69380.1"/>
    </source>
</evidence>
<evidence type="ECO:0000256" key="8">
    <source>
        <dbReference type="ARBA" id="ARBA00038436"/>
    </source>
</evidence>
<name>A0A5B8J504_9RHOB</name>
<organism evidence="11 12">
    <name type="scientific">Qingshengfaniella alkalisoli</name>
    <dbReference type="NCBI Taxonomy" id="2599296"/>
    <lineage>
        <taxon>Bacteria</taxon>
        <taxon>Pseudomonadati</taxon>
        <taxon>Pseudomonadota</taxon>
        <taxon>Alphaproteobacteria</taxon>
        <taxon>Rhodobacterales</taxon>
        <taxon>Paracoccaceae</taxon>
        <taxon>Qingshengfaniella</taxon>
    </lineage>
</organism>
<evidence type="ECO:0000256" key="9">
    <source>
        <dbReference type="RuleBase" id="RU369079"/>
    </source>
</evidence>
<feature type="transmembrane region" description="Helical" evidence="9">
    <location>
        <begin position="129"/>
        <end position="149"/>
    </location>
</feature>